<keyword evidence="3" id="KW-0732">Signal</keyword>
<dbReference type="PANTHER" id="PTHR30290">
    <property type="entry name" value="PERIPLASMIC BINDING COMPONENT OF ABC TRANSPORTER"/>
    <property type="match status" value="1"/>
</dbReference>
<gene>
    <name evidence="6" type="ORF">A2160_01595</name>
</gene>
<evidence type="ECO:0000256" key="2">
    <source>
        <dbReference type="ARBA" id="ARBA00022448"/>
    </source>
</evidence>
<dbReference type="EMBL" id="MEZK01000003">
    <property type="protein sequence ID" value="OGD63899.1"/>
    <property type="molecule type" value="Genomic_DNA"/>
</dbReference>
<organism evidence="6 7">
    <name type="scientific">Candidatus Beckwithbacteria bacterium RBG_13_42_9</name>
    <dbReference type="NCBI Taxonomy" id="1797457"/>
    <lineage>
        <taxon>Bacteria</taxon>
        <taxon>Candidatus Beckwithiibacteriota</taxon>
    </lineage>
</organism>
<keyword evidence="2" id="KW-0813">Transport</keyword>
<comment type="caution">
    <text evidence="6">The sequence shown here is derived from an EMBL/GenBank/DDBJ whole genome shotgun (WGS) entry which is preliminary data.</text>
</comment>
<accession>A0A1F5E907</accession>
<keyword evidence="4" id="KW-0472">Membrane</keyword>
<name>A0A1F5E907_9BACT</name>
<keyword evidence="4" id="KW-1133">Transmembrane helix</keyword>
<dbReference type="Gene3D" id="3.40.190.10">
    <property type="entry name" value="Periplasmic binding protein-like II"/>
    <property type="match status" value="1"/>
</dbReference>
<dbReference type="GO" id="GO:0015833">
    <property type="term" value="P:peptide transport"/>
    <property type="evidence" value="ECO:0007669"/>
    <property type="project" value="TreeGrafter"/>
</dbReference>
<evidence type="ECO:0000259" key="5">
    <source>
        <dbReference type="Pfam" id="PF00496"/>
    </source>
</evidence>
<dbReference type="Gene3D" id="3.90.76.10">
    <property type="entry name" value="Dipeptide-binding Protein, Domain 1"/>
    <property type="match status" value="1"/>
</dbReference>
<comment type="similarity">
    <text evidence="1">Belongs to the bacterial solute-binding protein 5 family.</text>
</comment>
<sequence>MLPIWKKIRTFSWITSGFVAKRKKILLASAVIGIGFFLFMTRVLPILPQPKQSERIGFVGRYTWATLPLEVQNQMSQGLTAIAQDGSPTPALAQNWQVSDDGKNYTFTLREGLTWQDGTPLKSSDLSYPFSDVSMEMTDEKTIVFHLKEPFAPFPVILSMPVFKDQTVGMSHYKVDQVKKNGEIIDQISLSGPQNIVYKFYPNLETAIQAFKLGEVDTLKDLLEISFDAQWQKNLQIEKKLRNDEYLAAFFSLKDPILADKTMRQALAYAANKGPGTTRALGPINPKSWAYNADVKNYDFDPAKAKDLFDKFFQGGTLEATKSAAPAFKKEDVNLTISTTQTLLPEAEELKKSWTETLGIKVKTEMINTMPDNFQVLLIGQEIPADPDQYPLWHSTQAQNFTHYQSPKVDKLLEDARRILDQNKRKEKYDDFQRFLLEDAPAVFLYHPSTYNLSRHSLAPTL</sequence>
<dbReference type="InterPro" id="IPR030678">
    <property type="entry name" value="Peptide/Ni-bd"/>
</dbReference>
<dbReference type="Gene3D" id="3.10.105.10">
    <property type="entry name" value="Dipeptide-binding Protein, Domain 3"/>
    <property type="match status" value="1"/>
</dbReference>
<evidence type="ECO:0000256" key="3">
    <source>
        <dbReference type="ARBA" id="ARBA00022729"/>
    </source>
</evidence>
<feature type="domain" description="Solute-binding protein family 5" evidence="5">
    <location>
        <begin position="88"/>
        <end position="369"/>
    </location>
</feature>
<proteinExistence type="inferred from homology"/>
<dbReference type="PANTHER" id="PTHR30290:SF9">
    <property type="entry name" value="OLIGOPEPTIDE-BINDING PROTEIN APPA"/>
    <property type="match status" value="1"/>
</dbReference>
<dbReference type="GO" id="GO:0042597">
    <property type="term" value="C:periplasmic space"/>
    <property type="evidence" value="ECO:0007669"/>
    <property type="project" value="UniProtKB-ARBA"/>
</dbReference>
<dbReference type="PIRSF" id="PIRSF002741">
    <property type="entry name" value="MppA"/>
    <property type="match status" value="1"/>
</dbReference>
<dbReference type="GO" id="GO:1904680">
    <property type="term" value="F:peptide transmembrane transporter activity"/>
    <property type="evidence" value="ECO:0007669"/>
    <property type="project" value="TreeGrafter"/>
</dbReference>
<evidence type="ECO:0000313" key="6">
    <source>
        <dbReference type="EMBL" id="OGD63899.1"/>
    </source>
</evidence>
<dbReference type="SUPFAM" id="SSF53850">
    <property type="entry name" value="Periplasmic binding protein-like II"/>
    <property type="match status" value="1"/>
</dbReference>
<dbReference type="Pfam" id="PF00496">
    <property type="entry name" value="SBP_bac_5"/>
    <property type="match status" value="1"/>
</dbReference>
<dbReference type="AlphaFoldDB" id="A0A1F5E907"/>
<evidence type="ECO:0000256" key="1">
    <source>
        <dbReference type="ARBA" id="ARBA00005695"/>
    </source>
</evidence>
<dbReference type="InterPro" id="IPR039424">
    <property type="entry name" value="SBP_5"/>
</dbReference>
<evidence type="ECO:0000313" key="7">
    <source>
        <dbReference type="Proteomes" id="UP000177006"/>
    </source>
</evidence>
<dbReference type="Proteomes" id="UP000177006">
    <property type="component" value="Unassembled WGS sequence"/>
</dbReference>
<dbReference type="STRING" id="1797457.A2160_01595"/>
<feature type="transmembrane region" description="Helical" evidence="4">
    <location>
        <begin position="25"/>
        <end position="47"/>
    </location>
</feature>
<dbReference type="InterPro" id="IPR000914">
    <property type="entry name" value="SBP_5_dom"/>
</dbReference>
<dbReference type="GO" id="GO:0043190">
    <property type="term" value="C:ATP-binding cassette (ABC) transporter complex"/>
    <property type="evidence" value="ECO:0007669"/>
    <property type="project" value="InterPro"/>
</dbReference>
<reference evidence="6 7" key="1">
    <citation type="journal article" date="2016" name="Nat. Commun.">
        <title>Thousands of microbial genomes shed light on interconnected biogeochemical processes in an aquifer system.</title>
        <authorList>
            <person name="Anantharaman K."/>
            <person name="Brown C.T."/>
            <person name="Hug L.A."/>
            <person name="Sharon I."/>
            <person name="Castelle C.J."/>
            <person name="Probst A.J."/>
            <person name="Thomas B.C."/>
            <person name="Singh A."/>
            <person name="Wilkins M.J."/>
            <person name="Karaoz U."/>
            <person name="Brodie E.L."/>
            <person name="Williams K.H."/>
            <person name="Hubbard S.S."/>
            <person name="Banfield J.F."/>
        </authorList>
    </citation>
    <scope>NUCLEOTIDE SEQUENCE [LARGE SCALE GENOMIC DNA]</scope>
</reference>
<keyword evidence="4" id="KW-0812">Transmembrane</keyword>
<protein>
    <recommendedName>
        <fullName evidence="5">Solute-binding protein family 5 domain-containing protein</fullName>
    </recommendedName>
</protein>
<evidence type="ECO:0000256" key="4">
    <source>
        <dbReference type="SAM" id="Phobius"/>
    </source>
</evidence>